<comment type="catalytic activity">
    <reaction evidence="19">
        <text>(6S)-5,6,7,8-tetrahydrofolyl-(gamma-L-Glu)(n) + L-glutamate + ATP = (6S)-5,6,7,8-tetrahydrofolyl-(gamma-L-Glu)(n+1) + ADP + phosphate + H(+)</text>
        <dbReference type="Rhea" id="RHEA:10580"/>
        <dbReference type="Rhea" id="RHEA-COMP:14738"/>
        <dbReference type="Rhea" id="RHEA-COMP:14740"/>
        <dbReference type="ChEBI" id="CHEBI:15378"/>
        <dbReference type="ChEBI" id="CHEBI:29985"/>
        <dbReference type="ChEBI" id="CHEBI:30616"/>
        <dbReference type="ChEBI" id="CHEBI:43474"/>
        <dbReference type="ChEBI" id="CHEBI:141005"/>
        <dbReference type="ChEBI" id="CHEBI:456216"/>
        <dbReference type="EC" id="6.3.2.17"/>
    </reaction>
</comment>
<evidence type="ECO:0000256" key="2">
    <source>
        <dbReference type="ARBA" id="ARBA00002714"/>
    </source>
</evidence>
<evidence type="ECO:0000256" key="7">
    <source>
        <dbReference type="ARBA" id="ARBA00013023"/>
    </source>
</evidence>
<keyword evidence="10 23" id="KW-0436">Ligase</keyword>
<gene>
    <name evidence="26" type="ORF">SAMN05421881_101025</name>
</gene>
<feature type="domain" description="Mur ligase central" evidence="25">
    <location>
        <begin position="48"/>
        <end position="189"/>
    </location>
</feature>
<dbReference type="GO" id="GO:0004326">
    <property type="term" value="F:tetrahydrofolylpolyglutamate synthase activity"/>
    <property type="evidence" value="ECO:0007669"/>
    <property type="project" value="UniProtKB-EC"/>
</dbReference>
<dbReference type="Gene3D" id="3.40.1190.10">
    <property type="entry name" value="Mur-like, catalytic domain"/>
    <property type="match status" value="1"/>
</dbReference>
<dbReference type="SUPFAM" id="SSF53623">
    <property type="entry name" value="MurD-like peptide ligases, catalytic domain"/>
    <property type="match status" value="1"/>
</dbReference>
<dbReference type="NCBIfam" id="TIGR01499">
    <property type="entry name" value="folC"/>
    <property type="match status" value="1"/>
</dbReference>
<dbReference type="EC" id="6.3.2.12" evidence="7"/>
<comment type="catalytic activity">
    <reaction evidence="22">
        <text>7,8-dihydropteroate + L-glutamate + ATP = 7,8-dihydrofolate + ADP + phosphate + H(+)</text>
        <dbReference type="Rhea" id="RHEA:23584"/>
        <dbReference type="ChEBI" id="CHEBI:15378"/>
        <dbReference type="ChEBI" id="CHEBI:17839"/>
        <dbReference type="ChEBI" id="CHEBI:29985"/>
        <dbReference type="ChEBI" id="CHEBI:30616"/>
        <dbReference type="ChEBI" id="CHEBI:43474"/>
        <dbReference type="ChEBI" id="CHEBI:57451"/>
        <dbReference type="ChEBI" id="CHEBI:456216"/>
        <dbReference type="EC" id="6.3.2.12"/>
    </reaction>
</comment>
<dbReference type="Gene3D" id="3.90.190.20">
    <property type="entry name" value="Mur ligase, C-terminal domain"/>
    <property type="match status" value="1"/>
</dbReference>
<evidence type="ECO:0000256" key="19">
    <source>
        <dbReference type="ARBA" id="ARBA00047493"/>
    </source>
</evidence>
<evidence type="ECO:0000256" key="6">
    <source>
        <dbReference type="ARBA" id="ARBA00011245"/>
    </source>
</evidence>
<dbReference type="InterPro" id="IPR036615">
    <property type="entry name" value="Mur_ligase_C_dom_sf"/>
</dbReference>
<evidence type="ECO:0000256" key="3">
    <source>
        <dbReference type="ARBA" id="ARBA00004799"/>
    </source>
</evidence>
<dbReference type="PANTHER" id="PTHR11136:SF0">
    <property type="entry name" value="DIHYDROFOLATE SYNTHETASE-RELATED"/>
    <property type="match status" value="1"/>
</dbReference>
<evidence type="ECO:0000256" key="16">
    <source>
        <dbReference type="ARBA" id="ARBA00030048"/>
    </source>
</evidence>
<dbReference type="Pfam" id="PF08245">
    <property type="entry name" value="Mur_ligase_M"/>
    <property type="match status" value="1"/>
</dbReference>
<keyword evidence="15" id="KW-0289">Folate biosynthesis</keyword>
<dbReference type="InterPro" id="IPR036565">
    <property type="entry name" value="Mur-like_cat_sf"/>
</dbReference>
<comment type="catalytic activity">
    <reaction evidence="21">
        <text>(6R)-5,10-methylenetetrahydrofolyl-(gamma-L-Glu)(n) + L-glutamate + ATP = (6R)-5,10-methylenetetrahydrofolyl-(gamma-L-Glu)(n+1) + ADP + phosphate + H(+)</text>
        <dbReference type="Rhea" id="RHEA:51912"/>
        <dbReference type="Rhea" id="RHEA-COMP:13257"/>
        <dbReference type="Rhea" id="RHEA-COMP:13258"/>
        <dbReference type="ChEBI" id="CHEBI:15378"/>
        <dbReference type="ChEBI" id="CHEBI:29985"/>
        <dbReference type="ChEBI" id="CHEBI:30616"/>
        <dbReference type="ChEBI" id="CHEBI:43474"/>
        <dbReference type="ChEBI" id="CHEBI:136572"/>
        <dbReference type="ChEBI" id="CHEBI:456216"/>
        <dbReference type="EC" id="6.3.2.17"/>
    </reaction>
</comment>
<feature type="domain" description="Mur ligase C-terminal" evidence="24">
    <location>
        <begin position="291"/>
        <end position="415"/>
    </location>
</feature>
<proteinExistence type="inferred from homology"/>
<evidence type="ECO:0000259" key="25">
    <source>
        <dbReference type="Pfam" id="PF08245"/>
    </source>
</evidence>
<dbReference type="GO" id="GO:0005737">
    <property type="term" value="C:cytoplasm"/>
    <property type="evidence" value="ECO:0007669"/>
    <property type="project" value="TreeGrafter"/>
</dbReference>
<name>A0A1H3F105_9PROT</name>
<comment type="cofactor">
    <cofactor evidence="1">
        <name>Mg(2+)</name>
        <dbReference type="ChEBI" id="CHEBI:18420"/>
    </cofactor>
</comment>
<comment type="pathway">
    <text evidence="3">Cofactor biosynthesis; tetrahydrofolate biosynthesis; 7,8-dihydrofolate from 2-amino-4-hydroxy-6-hydroxymethyl-7,8-dihydropteridine diphosphate and 4-aminobenzoate: step 2/2.</text>
</comment>
<accession>A0A1H3F105</accession>
<keyword evidence="11" id="KW-0479">Metal-binding</keyword>
<dbReference type="Proteomes" id="UP000198640">
    <property type="component" value="Unassembled WGS sequence"/>
</dbReference>
<dbReference type="STRING" id="44576.SAMN05421881_101025"/>
<dbReference type="InterPro" id="IPR001645">
    <property type="entry name" value="Folylpolyglutamate_synth"/>
</dbReference>
<comment type="pathway">
    <text evidence="4">Cofactor biosynthesis; tetrahydrofolylpolyglutamate biosynthesis.</text>
</comment>
<dbReference type="GO" id="GO:0046654">
    <property type="term" value="P:tetrahydrofolate biosynthetic process"/>
    <property type="evidence" value="ECO:0007669"/>
    <property type="project" value="UniProtKB-UniPathway"/>
</dbReference>
<dbReference type="NCBIfam" id="NF008101">
    <property type="entry name" value="PRK10846.1"/>
    <property type="match status" value="1"/>
</dbReference>
<dbReference type="Pfam" id="PF02875">
    <property type="entry name" value="Mur_ligase_C"/>
    <property type="match status" value="1"/>
</dbReference>
<evidence type="ECO:0000256" key="23">
    <source>
        <dbReference type="PIRNR" id="PIRNR001563"/>
    </source>
</evidence>
<reference evidence="26 27" key="1">
    <citation type="submission" date="2016-10" db="EMBL/GenBank/DDBJ databases">
        <authorList>
            <person name="de Groot N.N."/>
        </authorList>
    </citation>
    <scope>NUCLEOTIDE SEQUENCE [LARGE SCALE GENOMIC DNA]</scope>
    <source>
        <strain evidence="26 27">Nm1</strain>
    </source>
</reference>
<evidence type="ECO:0000256" key="9">
    <source>
        <dbReference type="ARBA" id="ARBA00019357"/>
    </source>
</evidence>
<evidence type="ECO:0000256" key="4">
    <source>
        <dbReference type="ARBA" id="ARBA00005150"/>
    </source>
</evidence>
<dbReference type="PROSITE" id="PS01011">
    <property type="entry name" value="FOLYLPOLYGLU_SYNT_1"/>
    <property type="match status" value="1"/>
</dbReference>
<evidence type="ECO:0000313" key="27">
    <source>
        <dbReference type="Proteomes" id="UP000198640"/>
    </source>
</evidence>
<dbReference type="EC" id="6.3.2.17" evidence="8"/>
<dbReference type="EMBL" id="FNOY01000010">
    <property type="protein sequence ID" value="SDX84702.1"/>
    <property type="molecule type" value="Genomic_DNA"/>
</dbReference>
<keyword evidence="14" id="KW-0460">Magnesium</keyword>
<evidence type="ECO:0000256" key="21">
    <source>
        <dbReference type="ARBA" id="ARBA00049035"/>
    </source>
</evidence>
<evidence type="ECO:0000256" key="14">
    <source>
        <dbReference type="ARBA" id="ARBA00022842"/>
    </source>
</evidence>
<dbReference type="GO" id="GO:0046872">
    <property type="term" value="F:metal ion binding"/>
    <property type="evidence" value="ECO:0007669"/>
    <property type="project" value="UniProtKB-KW"/>
</dbReference>
<dbReference type="PANTHER" id="PTHR11136">
    <property type="entry name" value="FOLYLPOLYGLUTAMATE SYNTHASE-RELATED"/>
    <property type="match status" value="1"/>
</dbReference>
<comment type="function">
    <text evidence="2">Functions in two distinct reactions of the de novo folate biosynthetic pathway. Catalyzes the addition of a glutamate residue to dihydropteroate (7,8-dihydropteroate or H2Pte) to form dihydrofolate (7,8-dihydrofolate monoglutamate or H2Pte-Glu). Also catalyzes successive additions of L-glutamate to tetrahydrofolate or 10-formyltetrahydrofolate or 5,10-methylenetetrahydrofolate, leading to folylpolyglutamate derivatives.</text>
</comment>
<evidence type="ECO:0000256" key="15">
    <source>
        <dbReference type="ARBA" id="ARBA00022909"/>
    </source>
</evidence>
<organism evidence="26 27">
    <name type="scientific">Nitrosomonas halophila</name>
    <dbReference type="NCBI Taxonomy" id="44576"/>
    <lineage>
        <taxon>Bacteria</taxon>
        <taxon>Pseudomonadati</taxon>
        <taxon>Pseudomonadota</taxon>
        <taxon>Betaproteobacteria</taxon>
        <taxon>Nitrosomonadales</taxon>
        <taxon>Nitrosomonadaceae</taxon>
        <taxon>Nitrosomonas</taxon>
    </lineage>
</organism>
<dbReference type="FunFam" id="3.40.1190.10:FF:000004">
    <property type="entry name" value="Dihydrofolate synthase/folylpolyglutamate synthase"/>
    <property type="match status" value="1"/>
</dbReference>
<sequence>MAAQSMTLDNWLDYLGQLHPKTIDMGLERVKSVQEVAGLTPGFPVIIVGGTNGKGSVCAMLASILGCAGYRVGCYTSPHLVRYQERIRIDQQEISDHLLCSAFERIETARELSRTSLTYFEFGTLAAMLLFIQSEVDVAIMEVGLGGRLDAVNVFDPDCAVLTSIDMDHMEYLGTTREAIGLEKIGIFRVDRPAVCAEPDIPPGVRQQMSIMGARLSCIHEHFGYKKIDAVQWHYQGSDGAGISLPLPALRGACQLQNASAALATLDALRDRLPVPMNAIRRGLLEVTLPGRFQVLPGKPVTILDVAHNPAAARELALNLSTLPAAGQTYAIVAMLQDKDMVATIQALGAHMDRWLVAGLEVPRGATKAQMAQALEGAGVARPEAIHVFPDVRSAYAYAREHAHDNDRICVFGSFHTVGAVMEGHGMSNS</sequence>
<dbReference type="GO" id="GO:0005524">
    <property type="term" value="F:ATP binding"/>
    <property type="evidence" value="ECO:0007669"/>
    <property type="project" value="UniProtKB-KW"/>
</dbReference>
<keyword evidence="12 23" id="KW-0547">Nucleotide-binding</keyword>
<evidence type="ECO:0000256" key="17">
    <source>
        <dbReference type="ARBA" id="ARBA00030592"/>
    </source>
</evidence>
<dbReference type="GO" id="GO:0008841">
    <property type="term" value="F:dihydrofolate synthase activity"/>
    <property type="evidence" value="ECO:0007669"/>
    <property type="project" value="UniProtKB-EC"/>
</dbReference>
<evidence type="ECO:0000256" key="8">
    <source>
        <dbReference type="ARBA" id="ARBA00013025"/>
    </source>
</evidence>
<dbReference type="UniPathway" id="UPA00077">
    <property type="reaction ID" value="UER00157"/>
</dbReference>
<keyword evidence="27" id="KW-1185">Reference proteome</keyword>
<dbReference type="OrthoDB" id="9809356at2"/>
<evidence type="ECO:0000259" key="24">
    <source>
        <dbReference type="Pfam" id="PF02875"/>
    </source>
</evidence>
<comment type="subunit">
    <text evidence="6">Monomer.</text>
</comment>
<evidence type="ECO:0000256" key="13">
    <source>
        <dbReference type="ARBA" id="ARBA00022840"/>
    </source>
</evidence>
<evidence type="ECO:0000256" key="22">
    <source>
        <dbReference type="ARBA" id="ARBA00049161"/>
    </source>
</evidence>
<comment type="catalytic activity">
    <reaction evidence="20">
        <text>10-formyltetrahydrofolyl-(gamma-L-Glu)(n) + L-glutamate + ATP = 10-formyltetrahydrofolyl-(gamma-L-Glu)(n+1) + ADP + phosphate + H(+)</text>
        <dbReference type="Rhea" id="RHEA:51904"/>
        <dbReference type="Rhea" id="RHEA-COMP:13088"/>
        <dbReference type="Rhea" id="RHEA-COMP:14300"/>
        <dbReference type="ChEBI" id="CHEBI:15378"/>
        <dbReference type="ChEBI" id="CHEBI:29985"/>
        <dbReference type="ChEBI" id="CHEBI:30616"/>
        <dbReference type="ChEBI" id="CHEBI:43474"/>
        <dbReference type="ChEBI" id="CHEBI:134413"/>
        <dbReference type="ChEBI" id="CHEBI:456216"/>
        <dbReference type="EC" id="6.3.2.17"/>
    </reaction>
</comment>
<evidence type="ECO:0000313" key="26">
    <source>
        <dbReference type="EMBL" id="SDX84702.1"/>
    </source>
</evidence>
<evidence type="ECO:0000256" key="12">
    <source>
        <dbReference type="ARBA" id="ARBA00022741"/>
    </source>
</evidence>
<evidence type="ECO:0000256" key="20">
    <source>
        <dbReference type="ARBA" id="ARBA00047808"/>
    </source>
</evidence>
<evidence type="ECO:0000256" key="10">
    <source>
        <dbReference type="ARBA" id="ARBA00022598"/>
    </source>
</evidence>
<protein>
    <recommendedName>
        <fullName evidence="9">Dihydrofolate synthase/folylpolyglutamate synthase</fullName>
        <ecNumber evidence="7">6.3.2.12</ecNumber>
        <ecNumber evidence="8">6.3.2.17</ecNumber>
    </recommendedName>
    <alternativeName>
        <fullName evidence="18">Folylpoly-gamma-glutamate synthetase-dihydrofolate synthetase</fullName>
    </alternativeName>
    <alternativeName>
        <fullName evidence="16">Folylpolyglutamate synthetase</fullName>
    </alternativeName>
    <alternativeName>
        <fullName evidence="17">Tetrahydrofolylpolyglutamate synthase</fullName>
    </alternativeName>
</protein>
<comment type="similarity">
    <text evidence="5 23">Belongs to the folylpolyglutamate synthase family.</text>
</comment>
<dbReference type="RefSeq" id="WP_090412329.1">
    <property type="nucleotide sequence ID" value="NZ_FNOY01000010.1"/>
</dbReference>
<dbReference type="InterPro" id="IPR004101">
    <property type="entry name" value="Mur_ligase_C"/>
</dbReference>
<dbReference type="GO" id="GO:0046656">
    <property type="term" value="P:folic acid biosynthetic process"/>
    <property type="evidence" value="ECO:0007669"/>
    <property type="project" value="UniProtKB-KW"/>
</dbReference>
<evidence type="ECO:0000256" key="18">
    <source>
        <dbReference type="ARBA" id="ARBA00032510"/>
    </source>
</evidence>
<evidence type="ECO:0000256" key="11">
    <source>
        <dbReference type="ARBA" id="ARBA00022723"/>
    </source>
</evidence>
<evidence type="ECO:0000256" key="5">
    <source>
        <dbReference type="ARBA" id="ARBA00008276"/>
    </source>
</evidence>
<dbReference type="PIRSF" id="PIRSF001563">
    <property type="entry name" value="Folylpolyglu_synth"/>
    <property type="match status" value="1"/>
</dbReference>
<keyword evidence="13 23" id="KW-0067">ATP-binding</keyword>
<dbReference type="InterPro" id="IPR018109">
    <property type="entry name" value="Folylpolyglutamate_synth_CS"/>
</dbReference>
<dbReference type="AlphaFoldDB" id="A0A1H3F105"/>
<evidence type="ECO:0000256" key="1">
    <source>
        <dbReference type="ARBA" id="ARBA00001946"/>
    </source>
</evidence>
<dbReference type="InterPro" id="IPR013221">
    <property type="entry name" value="Mur_ligase_cen"/>
</dbReference>
<dbReference type="SUPFAM" id="SSF53244">
    <property type="entry name" value="MurD-like peptide ligases, peptide-binding domain"/>
    <property type="match status" value="1"/>
</dbReference>